<dbReference type="Proteomes" id="UP000284841">
    <property type="component" value="Unassembled WGS sequence"/>
</dbReference>
<dbReference type="CDD" id="cd00609">
    <property type="entry name" value="AAT_like"/>
    <property type="match status" value="1"/>
</dbReference>
<gene>
    <name evidence="7" type="ORF">DW099_01225</name>
</gene>
<dbReference type="InterPro" id="IPR015424">
    <property type="entry name" value="PyrdxlP-dep_Trfase"/>
</dbReference>
<comment type="similarity">
    <text evidence="5">Belongs to the class-II pyridoxal-phosphate-dependent aminotransferase family.</text>
</comment>
<proteinExistence type="inferred from homology"/>
<dbReference type="AlphaFoldDB" id="A0A415E678"/>
<evidence type="ECO:0000313" key="7">
    <source>
        <dbReference type="EMBL" id="RHJ89224.1"/>
    </source>
</evidence>
<dbReference type="PANTHER" id="PTHR42885">
    <property type="entry name" value="HISTIDINOL-PHOSPHATE AMINOTRANSFERASE-RELATED"/>
    <property type="match status" value="1"/>
</dbReference>
<comment type="caution">
    <text evidence="7">The sequence shown here is derived from an EMBL/GenBank/DDBJ whole genome shotgun (WGS) entry which is preliminary data.</text>
</comment>
<evidence type="ECO:0000256" key="5">
    <source>
        <dbReference type="RuleBase" id="RU003693"/>
    </source>
</evidence>
<dbReference type="RefSeq" id="WP_118333321.1">
    <property type="nucleotide sequence ID" value="NZ_AP025567.1"/>
</dbReference>
<evidence type="ECO:0000256" key="3">
    <source>
        <dbReference type="ARBA" id="ARBA00022679"/>
    </source>
</evidence>
<keyword evidence="4 5" id="KW-0663">Pyridoxal phosphate</keyword>
<evidence type="ECO:0000313" key="8">
    <source>
        <dbReference type="Proteomes" id="UP000284841"/>
    </source>
</evidence>
<dbReference type="GO" id="GO:0008483">
    <property type="term" value="F:transaminase activity"/>
    <property type="evidence" value="ECO:0007669"/>
    <property type="project" value="UniProtKB-KW"/>
</dbReference>
<feature type="domain" description="Aminotransferase class I/classII large" evidence="6">
    <location>
        <begin position="32"/>
        <end position="350"/>
    </location>
</feature>
<dbReference type="SUPFAM" id="SSF53383">
    <property type="entry name" value="PLP-dependent transferases"/>
    <property type="match status" value="1"/>
</dbReference>
<dbReference type="InterPro" id="IPR015421">
    <property type="entry name" value="PyrdxlP-dep_Trfase_major"/>
</dbReference>
<evidence type="ECO:0000256" key="4">
    <source>
        <dbReference type="ARBA" id="ARBA00022898"/>
    </source>
</evidence>
<keyword evidence="8" id="KW-1185">Reference proteome</keyword>
<keyword evidence="2 7" id="KW-0032">Aminotransferase</keyword>
<sequence length="375" mass="41736">MMKIREELLAMKKNSYANGDFDIPEGSMDCTEGVNPYGCPEEVLAVFRQIRLEEIINYPHDVKVYEAVCDYWSDLASLEKDNIMLTDGSIAAIYIVNNLFAQKGAKVLGVAPQFSDYVSNARLLGMNYRYVALDRADRYKFDVNALLAQITDDLAAVYLDNPNNPTGQMITAGEIEMVLRRAKAKGVCVILDEAYGDFVSKRESAMQLMDEYENLIVLRTLSKGFGMAGIRAGYIAASKELIGFMSQITNPYAVGQMSRRMMAAALDNAYRLERDTQEFASAKVKVRRVIGENIKMAATDDRAPIFLLYHKDPTVDLYRLLVENGIVAVPGSAFDAIDNNCVRVRLSSEEDFPQYLKLLARAEVAAGQAGKTKSI</sequence>
<keyword evidence="3 7" id="KW-0808">Transferase</keyword>
<accession>A0A415E678</accession>
<dbReference type="Gene3D" id="3.90.1150.10">
    <property type="entry name" value="Aspartate Aminotransferase, domain 1"/>
    <property type="match status" value="1"/>
</dbReference>
<evidence type="ECO:0000256" key="1">
    <source>
        <dbReference type="ARBA" id="ARBA00001933"/>
    </source>
</evidence>
<dbReference type="Pfam" id="PF00155">
    <property type="entry name" value="Aminotran_1_2"/>
    <property type="match status" value="1"/>
</dbReference>
<dbReference type="InterPro" id="IPR001917">
    <property type="entry name" value="Aminotrans_II_pyridoxalP_BS"/>
</dbReference>
<evidence type="ECO:0000256" key="2">
    <source>
        <dbReference type="ARBA" id="ARBA00022576"/>
    </source>
</evidence>
<dbReference type="PROSITE" id="PS00599">
    <property type="entry name" value="AA_TRANSFER_CLASS_2"/>
    <property type="match status" value="1"/>
</dbReference>
<dbReference type="InterPro" id="IPR004839">
    <property type="entry name" value="Aminotransferase_I/II_large"/>
</dbReference>
<organism evidence="7 8">
    <name type="scientific">Emergencia timonensis</name>
    <dbReference type="NCBI Taxonomy" id="1776384"/>
    <lineage>
        <taxon>Bacteria</taxon>
        <taxon>Bacillati</taxon>
        <taxon>Bacillota</taxon>
        <taxon>Clostridia</taxon>
        <taxon>Peptostreptococcales</taxon>
        <taxon>Anaerovoracaceae</taxon>
        <taxon>Emergencia</taxon>
    </lineage>
</organism>
<name>A0A415E678_9FIRM</name>
<comment type="cofactor">
    <cofactor evidence="1 5">
        <name>pyridoxal 5'-phosphate</name>
        <dbReference type="ChEBI" id="CHEBI:597326"/>
    </cofactor>
</comment>
<dbReference type="InterPro" id="IPR015422">
    <property type="entry name" value="PyrdxlP-dep_Trfase_small"/>
</dbReference>
<dbReference type="GO" id="GO:0030170">
    <property type="term" value="F:pyridoxal phosphate binding"/>
    <property type="evidence" value="ECO:0007669"/>
    <property type="project" value="InterPro"/>
</dbReference>
<dbReference type="Gene3D" id="3.40.640.10">
    <property type="entry name" value="Type I PLP-dependent aspartate aminotransferase-like (Major domain)"/>
    <property type="match status" value="1"/>
</dbReference>
<dbReference type="OrthoDB" id="9813612at2"/>
<dbReference type="EMBL" id="QRMS01000001">
    <property type="protein sequence ID" value="RHJ89224.1"/>
    <property type="molecule type" value="Genomic_DNA"/>
</dbReference>
<evidence type="ECO:0000259" key="6">
    <source>
        <dbReference type="Pfam" id="PF00155"/>
    </source>
</evidence>
<reference evidence="7 8" key="1">
    <citation type="submission" date="2018-08" db="EMBL/GenBank/DDBJ databases">
        <title>A genome reference for cultivated species of the human gut microbiota.</title>
        <authorList>
            <person name="Zou Y."/>
            <person name="Xue W."/>
            <person name="Luo G."/>
        </authorList>
    </citation>
    <scope>NUCLEOTIDE SEQUENCE [LARGE SCALE GENOMIC DNA]</scope>
    <source>
        <strain evidence="7 8">AM07-24</strain>
    </source>
</reference>
<dbReference type="STRING" id="1776384.GCA_900086585_02522"/>
<dbReference type="PANTHER" id="PTHR42885:SF2">
    <property type="entry name" value="HISTIDINOL-PHOSPHATE AMINOTRANSFERASE"/>
    <property type="match status" value="1"/>
</dbReference>
<protein>
    <submittedName>
        <fullName evidence="7">Histidinol-phosphate aminotransferase family protein</fullName>
    </submittedName>
</protein>